<accession>A0A915KZR7</accession>
<dbReference type="Proteomes" id="UP000887565">
    <property type="component" value="Unplaced"/>
</dbReference>
<sequence>MRMLIIHSKCTRNFSIRLAIVLPFFTYSGIWGRFLEADENFVGKNIMYHKDLEQIKDGTKISRLKEKYYTNVNGPAPNVIILEKRKGKEGKELI</sequence>
<organism evidence="1 2">
    <name type="scientific">Romanomermis culicivorax</name>
    <name type="common">Nematode worm</name>
    <dbReference type="NCBI Taxonomy" id="13658"/>
    <lineage>
        <taxon>Eukaryota</taxon>
        <taxon>Metazoa</taxon>
        <taxon>Ecdysozoa</taxon>
        <taxon>Nematoda</taxon>
        <taxon>Enoplea</taxon>
        <taxon>Dorylaimia</taxon>
        <taxon>Mermithida</taxon>
        <taxon>Mermithoidea</taxon>
        <taxon>Mermithidae</taxon>
        <taxon>Romanomermis</taxon>
    </lineage>
</organism>
<proteinExistence type="predicted"/>
<dbReference type="WBParaSite" id="nRc.2.0.1.t44438-RA">
    <property type="protein sequence ID" value="nRc.2.0.1.t44438-RA"/>
    <property type="gene ID" value="nRc.2.0.1.g44438"/>
</dbReference>
<protein>
    <submittedName>
        <fullName evidence="2">Uncharacterized protein</fullName>
    </submittedName>
</protein>
<evidence type="ECO:0000313" key="2">
    <source>
        <dbReference type="WBParaSite" id="nRc.2.0.1.t44438-RA"/>
    </source>
</evidence>
<name>A0A915KZR7_ROMCU</name>
<keyword evidence="1" id="KW-1185">Reference proteome</keyword>
<dbReference type="AlphaFoldDB" id="A0A915KZR7"/>
<evidence type="ECO:0000313" key="1">
    <source>
        <dbReference type="Proteomes" id="UP000887565"/>
    </source>
</evidence>
<reference evidence="2" key="1">
    <citation type="submission" date="2022-11" db="UniProtKB">
        <authorList>
            <consortium name="WormBaseParasite"/>
        </authorList>
    </citation>
    <scope>IDENTIFICATION</scope>
</reference>